<reference evidence="2" key="1">
    <citation type="submission" date="2023-06" db="EMBL/GenBank/DDBJ databases">
        <title>Cytophagales bacterium Strain LB-30, isolated from soil.</title>
        <authorList>
            <person name="Liu B."/>
        </authorList>
    </citation>
    <scope>NUCLEOTIDE SEQUENCE</scope>
    <source>
        <strain evidence="2">LB-30</strain>
    </source>
</reference>
<dbReference type="RefSeq" id="WP_320005457.1">
    <property type="nucleotide sequence ID" value="NZ_JAUHJS010000009.1"/>
</dbReference>
<feature type="domain" description="FAD dependent oxidoreductase" evidence="1">
    <location>
        <begin position="14"/>
        <end position="373"/>
    </location>
</feature>
<dbReference type="SUPFAM" id="SSF51905">
    <property type="entry name" value="FAD/NAD(P)-binding domain"/>
    <property type="match status" value="1"/>
</dbReference>
<dbReference type="InterPro" id="IPR006076">
    <property type="entry name" value="FAD-dep_OxRdtase"/>
</dbReference>
<keyword evidence="3" id="KW-1185">Reference proteome</keyword>
<gene>
    <name evidence="2" type="ORF">QWY31_15510</name>
</gene>
<name>A0ABT8F8W0_9BACT</name>
<evidence type="ECO:0000313" key="3">
    <source>
        <dbReference type="Proteomes" id="UP001168552"/>
    </source>
</evidence>
<dbReference type="Gene3D" id="3.50.50.60">
    <property type="entry name" value="FAD/NAD(P)-binding domain"/>
    <property type="match status" value="1"/>
</dbReference>
<dbReference type="PANTHER" id="PTHR13847:SF281">
    <property type="entry name" value="FAD DEPENDENT OXIDOREDUCTASE DOMAIN-CONTAINING PROTEIN"/>
    <property type="match status" value="1"/>
</dbReference>
<evidence type="ECO:0000259" key="1">
    <source>
        <dbReference type="Pfam" id="PF01266"/>
    </source>
</evidence>
<keyword evidence="2" id="KW-0560">Oxidoreductase</keyword>
<dbReference type="GO" id="GO:0016491">
    <property type="term" value="F:oxidoreductase activity"/>
    <property type="evidence" value="ECO:0007669"/>
    <property type="project" value="UniProtKB-KW"/>
</dbReference>
<organism evidence="2 3">
    <name type="scientific">Shiella aurantiaca</name>
    <dbReference type="NCBI Taxonomy" id="3058365"/>
    <lineage>
        <taxon>Bacteria</taxon>
        <taxon>Pseudomonadati</taxon>
        <taxon>Bacteroidota</taxon>
        <taxon>Cytophagia</taxon>
        <taxon>Cytophagales</taxon>
        <taxon>Shiellaceae</taxon>
        <taxon>Shiella</taxon>
    </lineage>
</organism>
<proteinExistence type="predicted"/>
<dbReference type="PANTHER" id="PTHR13847">
    <property type="entry name" value="SARCOSINE DEHYDROGENASE-RELATED"/>
    <property type="match status" value="1"/>
</dbReference>
<comment type="caution">
    <text evidence="2">The sequence shown here is derived from an EMBL/GenBank/DDBJ whole genome shotgun (WGS) entry which is preliminary data.</text>
</comment>
<sequence length="378" mass="42432">MLSFWEKQSFVAYDYVIVGGGIVGLSTAISLQEKAPKARVLVLERGLLPSGASTKNAGFACFGSATELISDINTMGEEAALELVKLRWEGLQLLERRLGKERMGFERLGGYELIRLPELYALNFIDKLNDWLEPIFEQKVFLERPELISLFGFNKKEVRHIIGNPFEGQIHTGETLKNLYRMATAMGVEVITGAEVHSFQEEENKVKIWVRNPVNRSEEFAYEAQQLIVCTNAFTKKLLPQLPLKPGRGMVLVTKPMAEVPFKGTFHYDEGFFYFRNVGNRVLFGGGRNLAMEEETTTEFGINARIFDRLKKDLKEVIFPNQPTEIEMAWSGIMAFGVDKQPIVQRVSPRMLVGVRMGGMGVAIGSKVGETLALQVLA</sequence>
<protein>
    <submittedName>
        <fullName evidence="2">FAD-dependent oxidoreductase</fullName>
        <ecNumber evidence="2">1.-.-.-</ecNumber>
    </submittedName>
</protein>
<dbReference type="Proteomes" id="UP001168552">
    <property type="component" value="Unassembled WGS sequence"/>
</dbReference>
<dbReference type="EC" id="1.-.-.-" evidence="2"/>
<dbReference type="EMBL" id="JAUHJS010000009">
    <property type="protein sequence ID" value="MDN4166918.1"/>
    <property type="molecule type" value="Genomic_DNA"/>
</dbReference>
<dbReference type="Gene3D" id="3.30.9.10">
    <property type="entry name" value="D-Amino Acid Oxidase, subunit A, domain 2"/>
    <property type="match status" value="1"/>
</dbReference>
<dbReference type="InterPro" id="IPR036188">
    <property type="entry name" value="FAD/NAD-bd_sf"/>
</dbReference>
<evidence type="ECO:0000313" key="2">
    <source>
        <dbReference type="EMBL" id="MDN4166918.1"/>
    </source>
</evidence>
<accession>A0ABT8F8W0</accession>
<dbReference type="Pfam" id="PF01266">
    <property type="entry name" value="DAO"/>
    <property type="match status" value="1"/>
</dbReference>